<organism evidence="1 2">
    <name type="scientific">Octadecabacter antarcticus 307</name>
    <dbReference type="NCBI Taxonomy" id="391626"/>
    <lineage>
        <taxon>Bacteria</taxon>
        <taxon>Pseudomonadati</taxon>
        <taxon>Pseudomonadota</taxon>
        <taxon>Alphaproteobacteria</taxon>
        <taxon>Rhodobacterales</taxon>
        <taxon>Roseobacteraceae</taxon>
        <taxon>Octadecabacter</taxon>
    </lineage>
</organism>
<dbReference type="EMBL" id="CP003740">
    <property type="protein sequence ID" value="AGI67199.1"/>
    <property type="molecule type" value="Genomic_DNA"/>
</dbReference>
<reference evidence="1 2" key="1">
    <citation type="journal article" date="2013" name="PLoS ONE">
        <title>Poles Apart: Arctic and Antarctic Octadecabacter strains Share High Genome Plasticity and a New Type of Xanthorhodopsin.</title>
        <authorList>
            <person name="Vollmers J."/>
            <person name="Voget S."/>
            <person name="Dietrich S."/>
            <person name="Gollnow K."/>
            <person name="Smits M."/>
            <person name="Meyer K."/>
            <person name="Brinkhoff T."/>
            <person name="Simon M."/>
            <person name="Daniel R."/>
        </authorList>
    </citation>
    <scope>NUCLEOTIDE SEQUENCE [LARGE SCALE GENOMIC DNA]</scope>
    <source>
        <strain evidence="1 2">307</strain>
    </source>
</reference>
<evidence type="ECO:0000313" key="2">
    <source>
        <dbReference type="Proteomes" id="UP000005307"/>
    </source>
</evidence>
<accession>M9R3I4</accession>
<dbReference type="OrthoDB" id="7839707at2"/>
<gene>
    <name evidence="1" type="ORF">OAN307_c15260</name>
</gene>
<dbReference type="Proteomes" id="UP000005307">
    <property type="component" value="Chromosome"/>
</dbReference>
<evidence type="ECO:0000313" key="1">
    <source>
        <dbReference type="EMBL" id="AGI67199.1"/>
    </source>
</evidence>
<dbReference type="RefSeq" id="WP_015499234.1">
    <property type="nucleotide sequence ID" value="NC_020911.1"/>
</dbReference>
<dbReference type="AlphaFoldDB" id="M9R3I4"/>
<sequence length="116" mass="12881">MRRYLRWRWTDDAVPPLGLQMRVRGLNPDEMQDGGKTDRPMVSVDMTLRQEPAAGQVIVERAVMQNDADDIFAFSGVFERVFLSSPSMMQVSMGSASFKAGPVVDADWSPAAQVSD</sequence>
<dbReference type="KEGG" id="oat:OAN307_c15260"/>
<name>M9R3I4_9RHOB</name>
<keyword evidence="2" id="KW-1185">Reference proteome</keyword>
<proteinExistence type="predicted"/>
<protein>
    <submittedName>
        <fullName evidence="1">Uncharacterized protein</fullName>
    </submittedName>
</protein>
<dbReference type="HOGENOM" id="CLU_2094345_0_0_5"/>
<dbReference type="STRING" id="391626.OAN307_c15260"/>